<dbReference type="FunFam" id="1.20.1260.60:FF:000002">
    <property type="entry name" value="Vacuolar protein sorting-associated protein IST1"/>
    <property type="match status" value="1"/>
</dbReference>
<dbReference type="InterPro" id="IPR042277">
    <property type="entry name" value="IST1-like"/>
</dbReference>
<dbReference type="Pfam" id="PF03398">
    <property type="entry name" value="Ist1"/>
    <property type="match status" value="1"/>
</dbReference>
<feature type="compositionally biased region" description="Polar residues" evidence="2">
    <location>
        <begin position="266"/>
        <end position="275"/>
    </location>
</feature>
<evidence type="ECO:0000313" key="4">
    <source>
        <dbReference type="EMBL" id="KAL3776386.1"/>
    </source>
</evidence>
<keyword evidence="5" id="KW-1185">Reference proteome</keyword>
<feature type="region of interest" description="Disordered" evidence="2">
    <location>
        <begin position="172"/>
        <end position="286"/>
    </location>
</feature>
<evidence type="ECO:0000259" key="3">
    <source>
        <dbReference type="Pfam" id="PF20710"/>
    </source>
</evidence>
<dbReference type="PANTHER" id="PTHR12161:SF5">
    <property type="entry name" value="IST1 HOMOLOG"/>
    <property type="match status" value="1"/>
</dbReference>
<dbReference type="Pfam" id="PF20710">
    <property type="entry name" value="DUF6824"/>
    <property type="match status" value="1"/>
</dbReference>
<sequence length="426" mass="48507">MAIFGGYDEWKLKSRLKMAVTRLQKLALRNSFKQQRCEIAKLLGETPPKREEARIKAEALIRDEDTIEAYEILRLYCDLLSKRIRLISQRKSCPPELVECVSTMIWASAVVDVPELVEVRKQFRFKYGRKFEKDAMRNAGGVVNKRVEGKLSIEPLSADLVQDYLEKIANEHGVRLPPNPNPPPVVVDEDRLPTSPFSLPDDIEEEDVFVPGGWKKSNVTPPRAGGIFKTSFDRNQEKQQCKSSTTTPPATPPATPPKRTQTTTQLEPSSSTNSEFKALQDVPLPDINTGNDMTTSEYEEPLANLPDDQGLKPCPVVMLNEEFRVPPRDWGMPVEPKDDDVLLGKGWFTNTHPGNTKFRDKALELRSWYEQSDKEQKFAITKVLLESVTENGNRFVEKGDDGLWHEVNKEDARYKASQALREKRRR</sequence>
<gene>
    <name evidence="4" type="ORF">ACHAW5_011052</name>
</gene>
<name>A0ABD3NKI4_9STRA</name>
<dbReference type="Proteomes" id="UP001530315">
    <property type="component" value="Unassembled WGS sequence"/>
</dbReference>
<comment type="caution">
    <text evidence="4">The sequence shown here is derived from an EMBL/GenBank/DDBJ whole genome shotgun (WGS) entry which is preliminary data.</text>
</comment>
<dbReference type="InterPro" id="IPR005061">
    <property type="entry name" value="Ist1"/>
</dbReference>
<protein>
    <recommendedName>
        <fullName evidence="3">DUF6824 domain-containing protein</fullName>
    </recommendedName>
</protein>
<evidence type="ECO:0000256" key="2">
    <source>
        <dbReference type="SAM" id="MobiDB-lite"/>
    </source>
</evidence>
<dbReference type="Gene3D" id="1.20.1260.60">
    <property type="entry name" value="Vacuolar protein sorting-associated protein Ist1"/>
    <property type="match status" value="1"/>
</dbReference>
<dbReference type="EMBL" id="JALLAZ020001356">
    <property type="protein sequence ID" value="KAL3776386.1"/>
    <property type="molecule type" value="Genomic_DNA"/>
</dbReference>
<dbReference type="InterPro" id="IPR049227">
    <property type="entry name" value="DUF6824"/>
</dbReference>
<evidence type="ECO:0000256" key="1">
    <source>
        <dbReference type="ARBA" id="ARBA00005536"/>
    </source>
</evidence>
<dbReference type="AlphaFoldDB" id="A0ABD3NKI4"/>
<feature type="compositionally biased region" description="Basic and acidic residues" evidence="2">
    <location>
        <begin position="231"/>
        <end position="240"/>
    </location>
</feature>
<organism evidence="4 5">
    <name type="scientific">Stephanodiscus triporus</name>
    <dbReference type="NCBI Taxonomy" id="2934178"/>
    <lineage>
        <taxon>Eukaryota</taxon>
        <taxon>Sar</taxon>
        <taxon>Stramenopiles</taxon>
        <taxon>Ochrophyta</taxon>
        <taxon>Bacillariophyta</taxon>
        <taxon>Coscinodiscophyceae</taxon>
        <taxon>Thalassiosirophycidae</taxon>
        <taxon>Stephanodiscales</taxon>
        <taxon>Stephanodiscaceae</taxon>
        <taxon>Stephanodiscus</taxon>
    </lineage>
</organism>
<evidence type="ECO:0000313" key="5">
    <source>
        <dbReference type="Proteomes" id="UP001530315"/>
    </source>
</evidence>
<dbReference type="PANTHER" id="PTHR12161">
    <property type="entry name" value="IST1 FAMILY MEMBER"/>
    <property type="match status" value="1"/>
</dbReference>
<accession>A0ABD3NKI4</accession>
<reference evidence="4 5" key="1">
    <citation type="submission" date="2024-10" db="EMBL/GenBank/DDBJ databases">
        <title>Updated reference genomes for cyclostephanoid diatoms.</title>
        <authorList>
            <person name="Roberts W.R."/>
            <person name="Alverson A.J."/>
        </authorList>
    </citation>
    <scope>NUCLEOTIDE SEQUENCE [LARGE SCALE GENOMIC DNA]</scope>
    <source>
        <strain evidence="4 5">AJA276-08</strain>
    </source>
</reference>
<proteinExistence type="inferred from homology"/>
<comment type="similarity">
    <text evidence="1">Belongs to the IST1 family.</text>
</comment>
<feature type="domain" description="DUF6824" evidence="3">
    <location>
        <begin position="340"/>
        <end position="422"/>
    </location>
</feature>